<dbReference type="AlphaFoldDB" id="W1P1G5"/>
<gene>
    <name evidence="4" type="ORF">AMTR_s00144p00054940</name>
</gene>
<protein>
    <submittedName>
        <fullName evidence="4">Uncharacterized protein</fullName>
    </submittedName>
</protein>
<dbReference type="Gene3D" id="1.25.40.10">
    <property type="entry name" value="Tetratricopeptide repeat domain"/>
    <property type="match status" value="2"/>
</dbReference>
<sequence length="425" mass="48963">MQRFAVWRWRGLIRVRKCTSSGTPSLSYHFRLPSNKGLCAQPSLSCVHGSIPFFHLHYPFSTNSRNLEPTNEAIQALVSKINKNGVDSMEKTLEEAKLMLKGRALDFLFSCIDNSILVVKVFEWVSSQSDIKLEKTHFDVTINSAGKLKDFETLLRLLNLRFERGILNTHHTFKFCRAWSDDFSILKEVMKVFDKISFRFGKKNCYDMLIASLSMSEHFTAAKFVLETMLSVQCKPSGCTLHPIIVAYVKNGKINEVYELFEFAKTRQITLDIECYNAFMDYLCKQSKLKEAADFLSDMLSLSTCKPDARMYNSLISAACRVGREDGAVSLLDRMRNEGLKPQFGTYTCILRMFMGQGKWEKVYRLLNKVRGIDPVSDYWNYMFVIERLKKDGKREDAIYLALEAKSMGLILDKRVTRELLNEKL</sequence>
<organism evidence="4 5">
    <name type="scientific">Amborella trichopoda</name>
    <dbReference type="NCBI Taxonomy" id="13333"/>
    <lineage>
        <taxon>Eukaryota</taxon>
        <taxon>Viridiplantae</taxon>
        <taxon>Streptophyta</taxon>
        <taxon>Embryophyta</taxon>
        <taxon>Tracheophyta</taxon>
        <taxon>Spermatophyta</taxon>
        <taxon>Magnoliopsida</taxon>
        <taxon>Amborellales</taxon>
        <taxon>Amborellaceae</taxon>
        <taxon>Amborella</taxon>
    </lineage>
</organism>
<feature type="repeat" description="PPR" evidence="3">
    <location>
        <begin position="308"/>
        <end position="342"/>
    </location>
</feature>
<dbReference type="OMA" id="IMINSAC"/>
<evidence type="ECO:0000256" key="2">
    <source>
        <dbReference type="ARBA" id="ARBA00022737"/>
    </source>
</evidence>
<dbReference type="EMBL" id="KI394342">
    <property type="protein sequence ID" value="ERN03657.1"/>
    <property type="molecule type" value="Genomic_DNA"/>
</dbReference>
<dbReference type="PROSITE" id="PS51375">
    <property type="entry name" value="PPR"/>
    <property type="match status" value="2"/>
</dbReference>
<dbReference type="Proteomes" id="UP000017836">
    <property type="component" value="Unassembled WGS sequence"/>
</dbReference>
<reference evidence="5" key="1">
    <citation type="journal article" date="2013" name="Science">
        <title>The Amborella genome and the evolution of flowering plants.</title>
        <authorList>
            <consortium name="Amborella Genome Project"/>
        </authorList>
    </citation>
    <scope>NUCLEOTIDE SEQUENCE [LARGE SCALE GENOMIC DNA]</scope>
</reference>
<dbReference type="PANTHER" id="PTHR47936:SF3">
    <property type="entry name" value="PENTACOTRIPEPTIDE-REPEAT REGION OF PRORP DOMAIN-CONTAINING PROTEIN"/>
    <property type="match status" value="1"/>
</dbReference>
<dbReference type="InterPro" id="IPR011990">
    <property type="entry name" value="TPR-like_helical_dom_sf"/>
</dbReference>
<accession>W1P1G5</accession>
<evidence type="ECO:0000256" key="1">
    <source>
        <dbReference type="ARBA" id="ARBA00007626"/>
    </source>
</evidence>
<keyword evidence="2" id="KW-0677">Repeat</keyword>
<evidence type="ECO:0000313" key="5">
    <source>
        <dbReference type="Proteomes" id="UP000017836"/>
    </source>
</evidence>
<evidence type="ECO:0000313" key="4">
    <source>
        <dbReference type="EMBL" id="ERN03657.1"/>
    </source>
</evidence>
<proteinExistence type="inferred from homology"/>
<feature type="repeat" description="PPR" evidence="3">
    <location>
        <begin position="272"/>
        <end position="307"/>
    </location>
</feature>
<keyword evidence="5" id="KW-1185">Reference proteome</keyword>
<dbReference type="Pfam" id="PF12854">
    <property type="entry name" value="PPR_1"/>
    <property type="match status" value="1"/>
</dbReference>
<dbReference type="Pfam" id="PF01535">
    <property type="entry name" value="PPR"/>
    <property type="match status" value="2"/>
</dbReference>
<dbReference type="PANTHER" id="PTHR47936">
    <property type="entry name" value="PPR_LONG DOMAIN-CONTAINING PROTEIN"/>
    <property type="match status" value="1"/>
</dbReference>
<dbReference type="Gramene" id="ERN03657">
    <property type="protein sequence ID" value="ERN03657"/>
    <property type="gene ID" value="AMTR_s00144p00054940"/>
</dbReference>
<dbReference type="InterPro" id="IPR002885">
    <property type="entry name" value="PPR_rpt"/>
</dbReference>
<name>W1P1G5_AMBTC</name>
<dbReference type="STRING" id="13333.W1P1G5"/>
<dbReference type="eggNOG" id="KOG4197">
    <property type="taxonomic scope" value="Eukaryota"/>
</dbReference>
<dbReference type="GO" id="GO:0003729">
    <property type="term" value="F:mRNA binding"/>
    <property type="evidence" value="ECO:0000318"/>
    <property type="project" value="GO_Central"/>
</dbReference>
<dbReference type="HOGENOM" id="CLU_646178_0_0_1"/>
<dbReference type="NCBIfam" id="TIGR00756">
    <property type="entry name" value="PPR"/>
    <property type="match status" value="2"/>
</dbReference>
<evidence type="ECO:0000256" key="3">
    <source>
        <dbReference type="PROSITE-ProRule" id="PRU00708"/>
    </source>
</evidence>
<comment type="similarity">
    <text evidence="1">Belongs to the PPR family. P subfamily.</text>
</comment>